<evidence type="ECO:0000256" key="7">
    <source>
        <dbReference type="SAM" id="Phobius"/>
    </source>
</evidence>
<evidence type="ECO:0000256" key="4">
    <source>
        <dbReference type="ARBA" id="ARBA00022989"/>
    </source>
</evidence>
<dbReference type="RefSeq" id="WP_104476959.1">
    <property type="nucleotide sequence ID" value="NZ_MPZN01000065.1"/>
</dbReference>
<evidence type="ECO:0000313" key="9">
    <source>
        <dbReference type="Proteomes" id="UP000237755"/>
    </source>
</evidence>
<feature type="transmembrane region" description="Helical" evidence="7">
    <location>
        <begin position="282"/>
        <end position="311"/>
    </location>
</feature>
<feature type="transmembrane region" description="Helical" evidence="7">
    <location>
        <begin position="89"/>
        <end position="106"/>
    </location>
</feature>
<evidence type="ECO:0000256" key="6">
    <source>
        <dbReference type="SAM" id="MobiDB-lite"/>
    </source>
</evidence>
<accession>A0ABX5ATM0</accession>
<feature type="transmembrane region" description="Helical" evidence="7">
    <location>
        <begin position="65"/>
        <end position="84"/>
    </location>
</feature>
<dbReference type="InterPro" id="IPR017039">
    <property type="entry name" value="Virul_fac_BrkB"/>
</dbReference>
<dbReference type="Proteomes" id="UP000237755">
    <property type="component" value="Unassembled WGS sequence"/>
</dbReference>
<feature type="region of interest" description="Disordered" evidence="6">
    <location>
        <begin position="360"/>
        <end position="379"/>
    </location>
</feature>
<keyword evidence="2" id="KW-1003">Cell membrane</keyword>
<evidence type="ECO:0000256" key="5">
    <source>
        <dbReference type="ARBA" id="ARBA00023136"/>
    </source>
</evidence>
<feature type="transmembrane region" description="Helical" evidence="7">
    <location>
        <begin position="215"/>
        <end position="239"/>
    </location>
</feature>
<feature type="transmembrane region" description="Helical" evidence="7">
    <location>
        <begin position="178"/>
        <end position="203"/>
    </location>
</feature>
<evidence type="ECO:0000313" key="8">
    <source>
        <dbReference type="EMBL" id="PPL15309.1"/>
    </source>
</evidence>
<feature type="transmembrane region" description="Helical" evidence="7">
    <location>
        <begin position="126"/>
        <end position="149"/>
    </location>
</feature>
<keyword evidence="9" id="KW-1185">Reference proteome</keyword>
<comment type="subcellular location">
    <subcellularLocation>
        <location evidence="1">Cell membrane</location>
        <topology evidence="1">Multi-pass membrane protein</topology>
    </subcellularLocation>
</comment>
<protein>
    <submittedName>
        <fullName evidence="8">Uncharacterized protein</fullName>
    </submittedName>
</protein>
<sequence length="379" mass="39460">MTPNEPEPEPETPRWLAALKRRFAGPIRWGTAVVEFVLALKPVRVFNRYTGHHAPLLAAGMSYQALFAVFAGVYVGFTVAGLWLAANPAVWAALIDLINGFIPGLLQAPGSDEEALVDPDSLIQPLSLGISGIIALVGLVVTSIGWIGATRTAVRGIFRLPNDTTFFLLLTLRDLGMALGLGLALVAAAVLSVLSTSALGLLAGALGASTSGAGFVLLSQAVATLLIFVIDTLTLVALFPVISGIQVPGGILWRGALLGGAAMTVLQLLGGSLLGGVAANPLLASFTALIGVLIWFNLMNQLLLLIAAWVATGVDDRRSEITDTVAMRSTAERRVLRATQRVQQAQQELASAMTVAAALTPEHPSTPRAGQSGDPGRSV</sequence>
<evidence type="ECO:0000256" key="1">
    <source>
        <dbReference type="ARBA" id="ARBA00004651"/>
    </source>
</evidence>
<proteinExistence type="predicted"/>
<evidence type="ECO:0000256" key="3">
    <source>
        <dbReference type="ARBA" id="ARBA00022692"/>
    </source>
</evidence>
<name>A0ABX5ATM0_9MICO</name>
<reference evidence="8 9" key="1">
    <citation type="journal article" date="2008" name="Int. J. Syst. Evol. Microbiol.">
        <title>Leifsonia pindariensis sp. nov., isolated from the Pindari glacier of the Indian Himalayas, and emended description of the genus Leifsonia.</title>
        <authorList>
            <person name="Reddy G.S."/>
            <person name="Prabagaran S.R."/>
            <person name="Shivaji S."/>
        </authorList>
    </citation>
    <scope>NUCLEOTIDE SEQUENCE [LARGE SCALE GENOMIC DNA]</scope>
    <source>
        <strain evidence="8 9">PON 10</strain>
    </source>
</reference>
<dbReference type="PANTHER" id="PTHR30213">
    <property type="entry name" value="INNER MEMBRANE PROTEIN YHJD"/>
    <property type="match status" value="1"/>
</dbReference>
<dbReference type="Pfam" id="PF03631">
    <property type="entry name" value="Virul_fac_BrkB"/>
    <property type="match status" value="1"/>
</dbReference>
<dbReference type="PANTHER" id="PTHR30213:SF1">
    <property type="entry name" value="INNER MEMBRANE PROTEIN YHJD"/>
    <property type="match status" value="1"/>
</dbReference>
<keyword evidence="5 7" id="KW-0472">Membrane</keyword>
<evidence type="ECO:0000256" key="2">
    <source>
        <dbReference type="ARBA" id="ARBA00022475"/>
    </source>
</evidence>
<dbReference type="EMBL" id="MPZN01000065">
    <property type="protein sequence ID" value="PPL15309.1"/>
    <property type="molecule type" value="Genomic_DNA"/>
</dbReference>
<organism evidence="8 9">
    <name type="scientific">Microterricola pindariensis</name>
    <dbReference type="NCBI Taxonomy" id="478010"/>
    <lineage>
        <taxon>Bacteria</taxon>
        <taxon>Bacillati</taxon>
        <taxon>Actinomycetota</taxon>
        <taxon>Actinomycetes</taxon>
        <taxon>Micrococcales</taxon>
        <taxon>Microbacteriaceae</taxon>
        <taxon>Microterricola</taxon>
    </lineage>
</organism>
<gene>
    <name evidence="8" type="ORF">GY24_14495</name>
</gene>
<comment type="caution">
    <text evidence="8">The sequence shown here is derived from an EMBL/GenBank/DDBJ whole genome shotgun (WGS) entry which is preliminary data.</text>
</comment>
<keyword evidence="4 7" id="KW-1133">Transmembrane helix</keyword>
<keyword evidence="3 7" id="KW-0812">Transmembrane</keyword>